<dbReference type="RefSeq" id="WP_211632182.1">
    <property type="nucleotide sequence ID" value="NZ_CP073100.1"/>
</dbReference>
<proteinExistence type="predicted"/>
<feature type="domain" description="PA14" evidence="2">
    <location>
        <begin position="111"/>
        <end position="168"/>
    </location>
</feature>
<feature type="signal peptide" evidence="1">
    <location>
        <begin position="1"/>
        <end position="19"/>
    </location>
</feature>
<keyword evidence="1" id="KW-0732">Signal</keyword>
<dbReference type="Proteomes" id="UP000676169">
    <property type="component" value="Chromosome"/>
</dbReference>
<dbReference type="KEGG" id="lamb:KBB96_03215"/>
<protein>
    <recommendedName>
        <fullName evidence="2">PA14 domain-containing protein</fullName>
    </recommendedName>
</protein>
<evidence type="ECO:0000256" key="1">
    <source>
        <dbReference type="SAM" id="SignalP"/>
    </source>
</evidence>
<evidence type="ECO:0000259" key="2">
    <source>
        <dbReference type="Pfam" id="PF07691"/>
    </source>
</evidence>
<dbReference type="EMBL" id="CP073100">
    <property type="protein sequence ID" value="QUE51904.1"/>
    <property type="molecule type" value="Genomic_DNA"/>
</dbReference>
<reference evidence="3" key="1">
    <citation type="submission" date="2021-04" db="EMBL/GenBank/DDBJ databases">
        <title>Luteolibacter sp. 32A isolated from the skin of an Anderson's salamander (Ambystoma andersonii).</title>
        <authorList>
            <person name="Spergser J."/>
            <person name="Busse H.-J."/>
        </authorList>
    </citation>
    <scope>NUCLEOTIDE SEQUENCE</scope>
    <source>
        <strain evidence="3">32A</strain>
    </source>
</reference>
<name>A0A975J0T7_9BACT</name>
<organism evidence="3 4">
    <name type="scientific">Luteolibacter ambystomatis</name>
    <dbReference type="NCBI Taxonomy" id="2824561"/>
    <lineage>
        <taxon>Bacteria</taxon>
        <taxon>Pseudomonadati</taxon>
        <taxon>Verrucomicrobiota</taxon>
        <taxon>Verrucomicrobiia</taxon>
        <taxon>Verrucomicrobiales</taxon>
        <taxon>Verrucomicrobiaceae</taxon>
        <taxon>Luteolibacter</taxon>
    </lineage>
</organism>
<evidence type="ECO:0000313" key="3">
    <source>
        <dbReference type="EMBL" id="QUE51904.1"/>
    </source>
</evidence>
<gene>
    <name evidence="3" type="ORF">KBB96_03215</name>
</gene>
<dbReference type="Pfam" id="PF07691">
    <property type="entry name" value="PA14"/>
    <property type="match status" value="1"/>
</dbReference>
<sequence>MKRTLFISLLSLMAATARGQDAEDTVFGSSKKTAGTMLGIFYDLKQTQKRQPLPDGDNLRTIGEFLDSGWDERTLSRYFRGTKPLYATEVLIPTVSADIAPAAYGLKDIVKPSHWIVIYKAQVSPPEDGTYRFVGIADDAMAVAVNSKTVLVSNYGSHKNWSKWKEPFPEENIKVWAGNMKRGDWFTCRKDEIIDLDILVSEIPGNLFGAWILIEKKGVTYPTTNDPRYGVRPSLPVFQVKAKPVPQPTGDNTIPFSVSPTPWVCHP</sequence>
<accession>A0A975J0T7</accession>
<dbReference type="InterPro" id="IPR011658">
    <property type="entry name" value="PA14_dom"/>
</dbReference>
<feature type="chain" id="PRO_5036776993" description="PA14 domain-containing protein" evidence="1">
    <location>
        <begin position="20"/>
        <end position="267"/>
    </location>
</feature>
<keyword evidence="4" id="KW-1185">Reference proteome</keyword>
<evidence type="ECO:0000313" key="4">
    <source>
        <dbReference type="Proteomes" id="UP000676169"/>
    </source>
</evidence>
<dbReference type="AlphaFoldDB" id="A0A975J0T7"/>